<dbReference type="AlphaFoldDB" id="A0AAD9D8M1"/>
<feature type="compositionally biased region" description="Polar residues" evidence="1">
    <location>
        <begin position="122"/>
        <end position="131"/>
    </location>
</feature>
<dbReference type="Proteomes" id="UP001224775">
    <property type="component" value="Unassembled WGS sequence"/>
</dbReference>
<feature type="region of interest" description="Disordered" evidence="1">
    <location>
        <begin position="37"/>
        <end position="92"/>
    </location>
</feature>
<dbReference type="EMBL" id="JATAAI010000028">
    <property type="protein sequence ID" value="KAK1736738.1"/>
    <property type="molecule type" value="Genomic_DNA"/>
</dbReference>
<reference evidence="2" key="1">
    <citation type="submission" date="2023-06" db="EMBL/GenBank/DDBJ databases">
        <title>Survivors Of The Sea: Transcriptome response of Skeletonema marinoi to long-term dormancy.</title>
        <authorList>
            <person name="Pinder M.I.M."/>
            <person name="Kourtchenko O."/>
            <person name="Robertson E.K."/>
            <person name="Larsson T."/>
            <person name="Maumus F."/>
            <person name="Osuna-Cruz C.M."/>
            <person name="Vancaester E."/>
            <person name="Stenow R."/>
            <person name="Vandepoele K."/>
            <person name="Ploug H."/>
            <person name="Bruchert V."/>
            <person name="Godhe A."/>
            <person name="Topel M."/>
        </authorList>
    </citation>
    <scope>NUCLEOTIDE SEQUENCE</scope>
    <source>
        <strain evidence="2">R05AC</strain>
    </source>
</reference>
<accession>A0AAD9D8M1</accession>
<feature type="compositionally biased region" description="Basic residues" evidence="1">
    <location>
        <begin position="478"/>
        <end position="494"/>
    </location>
</feature>
<evidence type="ECO:0000313" key="3">
    <source>
        <dbReference type="Proteomes" id="UP001224775"/>
    </source>
</evidence>
<protein>
    <submittedName>
        <fullName evidence="2">Uncharacterized protein</fullName>
    </submittedName>
</protein>
<feature type="compositionally biased region" description="Low complexity" evidence="1">
    <location>
        <begin position="273"/>
        <end position="294"/>
    </location>
</feature>
<feature type="region of interest" description="Disordered" evidence="1">
    <location>
        <begin position="443"/>
        <end position="494"/>
    </location>
</feature>
<feature type="region of interest" description="Disordered" evidence="1">
    <location>
        <begin position="263"/>
        <end position="302"/>
    </location>
</feature>
<evidence type="ECO:0000256" key="1">
    <source>
        <dbReference type="SAM" id="MobiDB-lite"/>
    </source>
</evidence>
<feature type="compositionally biased region" description="Basic and acidic residues" evidence="1">
    <location>
        <begin position="44"/>
        <end position="68"/>
    </location>
</feature>
<gene>
    <name evidence="2" type="ORF">QTG54_012760</name>
</gene>
<comment type="caution">
    <text evidence="2">The sequence shown here is derived from an EMBL/GenBank/DDBJ whole genome shotgun (WGS) entry which is preliminary data.</text>
</comment>
<name>A0AAD9D8M1_9STRA</name>
<sequence length="494" mass="56110">MADPIQRYRTKSRDRQRELRNSLRSIERLQQEVYCTKQTISSATDDHKGEMNRSQQSRERLSRRRADNAKVQPRSKSRDYRSRPFGDDGYCRLHPDVRLAKMKAGGWKVVHEKCHKCLRRTNSPSTVSLTGDSHDSNRRHQKQSQKDTHRGSSSRGRRRETNSMDEHKPTKQQSKSKSIRSRSKSLRRKVQQLTPKRTVCVDGAPFDKSGRCFVHNHIKLASKKLLGGWRIHFRFCPECAEDDGNEESNSVYSDISGLSQGSFTSGYEDRSVASRGDSSVRSSRSCKSTGSQRSNWSSKQSRKRIDDSFLPLDDDGYCLHHPDVQLAETCRKGGWNVLLDFCPECAEETLIIGGPLPRPRRSSHYSSRSSVASSVKSGRSARSSKSAESEGTYVERMPYIDGEGQTGHYSGHVNGDGKPSGRGKMSYKGGVWEGVWEEGTKIHGKIMVNKGKTKASSSDRHQSKSKHRNSHRDEPRQRKIGSRRSRHKNRCDEL</sequence>
<feature type="compositionally biased region" description="Basic and acidic residues" evidence="1">
    <location>
        <begin position="76"/>
        <end position="92"/>
    </location>
</feature>
<feature type="compositionally biased region" description="Basic and acidic residues" evidence="1">
    <location>
        <begin position="159"/>
        <end position="169"/>
    </location>
</feature>
<feature type="region of interest" description="Disordered" evidence="1">
    <location>
        <begin position="352"/>
        <end position="425"/>
    </location>
</feature>
<feature type="region of interest" description="Disordered" evidence="1">
    <location>
        <begin position="122"/>
        <end position="192"/>
    </location>
</feature>
<proteinExistence type="predicted"/>
<feature type="region of interest" description="Disordered" evidence="1">
    <location>
        <begin position="1"/>
        <end position="20"/>
    </location>
</feature>
<keyword evidence="3" id="KW-1185">Reference proteome</keyword>
<feature type="compositionally biased region" description="Basic residues" evidence="1">
    <location>
        <begin position="177"/>
        <end position="190"/>
    </location>
</feature>
<evidence type="ECO:0000313" key="2">
    <source>
        <dbReference type="EMBL" id="KAK1736738.1"/>
    </source>
</evidence>
<feature type="compositionally biased region" description="Basic and acidic residues" evidence="1">
    <location>
        <begin position="11"/>
        <end position="20"/>
    </location>
</feature>
<organism evidence="2 3">
    <name type="scientific">Skeletonema marinoi</name>
    <dbReference type="NCBI Taxonomy" id="267567"/>
    <lineage>
        <taxon>Eukaryota</taxon>
        <taxon>Sar</taxon>
        <taxon>Stramenopiles</taxon>
        <taxon>Ochrophyta</taxon>
        <taxon>Bacillariophyta</taxon>
        <taxon>Coscinodiscophyceae</taxon>
        <taxon>Thalassiosirophycidae</taxon>
        <taxon>Thalassiosirales</taxon>
        <taxon>Skeletonemataceae</taxon>
        <taxon>Skeletonema</taxon>
        <taxon>Skeletonema marinoi-dohrnii complex</taxon>
    </lineage>
</organism>
<feature type="compositionally biased region" description="Basic and acidic residues" evidence="1">
    <location>
        <begin position="132"/>
        <end position="150"/>
    </location>
</feature>
<feature type="compositionally biased region" description="Low complexity" evidence="1">
    <location>
        <begin position="364"/>
        <end position="391"/>
    </location>
</feature>